<dbReference type="GeneID" id="93615471"/>
<dbReference type="VEuPathDB" id="FungiDB:RO3G_08500"/>
<dbReference type="InParanoid" id="I1C5R5"/>
<dbReference type="AlphaFoldDB" id="I1C5R5"/>
<protein>
    <submittedName>
        <fullName evidence="1">Uncharacterized protein</fullName>
    </submittedName>
</protein>
<sequence length="139" mass="15874">MLSSSSINISQYLFIQRSTPEYANDPLSKIENKRPLLKFYEEFDQYPARSKEERIVKNIHKFQKLKDELSIILFYNPAFTSLHTTRTATLKNAQNNHSVSNSDVVCSCLFSERMTKSFCNGGIPSQTIAERSACHSSLT</sequence>
<evidence type="ECO:0000313" key="2">
    <source>
        <dbReference type="Proteomes" id="UP000009138"/>
    </source>
</evidence>
<evidence type="ECO:0000313" key="1">
    <source>
        <dbReference type="EMBL" id="EIE83795.1"/>
    </source>
</evidence>
<dbReference type="EMBL" id="CH476737">
    <property type="protein sequence ID" value="EIE83795.1"/>
    <property type="molecule type" value="Genomic_DNA"/>
</dbReference>
<reference evidence="1 2" key="1">
    <citation type="journal article" date="2009" name="PLoS Genet.">
        <title>Genomic analysis of the basal lineage fungus Rhizopus oryzae reveals a whole-genome duplication.</title>
        <authorList>
            <person name="Ma L.-J."/>
            <person name="Ibrahim A.S."/>
            <person name="Skory C."/>
            <person name="Grabherr M.G."/>
            <person name="Burger G."/>
            <person name="Butler M."/>
            <person name="Elias M."/>
            <person name="Idnurm A."/>
            <person name="Lang B.F."/>
            <person name="Sone T."/>
            <person name="Abe A."/>
            <person name="Calvo S.E."/>
            <person name="Corrochano L.M."/>
            <person name="Engels R."/>
            <person name="Fu J."/>
            <person name="Hansberg W."/>
            <person name="Kim J.-M."/>
            <person name="Kodira C.D."/>
            <person name="Koehrsen M.J."/>
            <person name="Liu B."/>
            <person name="Miranda-Saavedra D."/>
            <person name="O'Leary S."/>
            <person name="Ortiz-Castellanos L."/>
            <person name="Poulter R."/>
            <person name="Rodriguez-Romero J."/>
            <person name="Ruiz-Herrera J."/>
            <person name="Shen Y.-Q."/>
            <person name="Zeng Q."/>
            <person name="Galagan J."/>
            <person name="Birren B.W."/>
            <person name="Cuomo C.A."/>
            <person name="Wickes B.L."/>
        </authorList>
    </citation>
    <scope>NUCLEOTIDE SEQUENCE [LARGE SCALE GENOMIC DNA]</scope>
    <source>
        <strain evidence="2">RA 99-880 / ATCC MYA-4621 / FGSC 9543 / NRRL 43880</strain>
    </source>
</reference>
<dbReference type="Proteomes" id="UP000009138">
    <property type="component" value="Unassembled WGS sequence"/>
</dbReference>
<dbReference type="RefSeq" id="XP_067519191.1">
    <property type="nucleotide sequence ID" value="XM_067663090.1"/>
</dbReference>
<accession>I1C5R5</accession>
<gene>
    <name evidence="1" type="ORF">RO3G_08500</name>
</gene>
<name>I1C5R5_RHIO9</name>
<organism evidence="1 2">
    <name type="scientific">Rhizopus delemar (strain RA 99-880 / ATCC MYA-4621 / FGSC 9543 / NRRL 43880)</name>
    <name type="common">Mucormycosis agent</name>
    <name type="synonym">Rhizopus arrhizus var. delemar</name>
    <dbReference type="NCBI Taxonomy" id="246409"/>
    <lineage>
        <taxon>Eukaryota</taxon>
        <taxon>Fungi</taxon>
        <taxon>Fungi incertae sedis</taxon>
        <taxon>Mucoromycota</taxon>
        <taxon>Mucoromycotina</taxon>
        <taxon>Mucoromycetes</taxon>
        <taxon>Mucorales</taxon>
        <taxon>Mucorineae</taxon>
        <taxon>Rhizopodaceae</taxon>
        <taxon>Rhizopus</taxon>
    </lineage>
</organism>
<proteinExistence type="predicted"/>
<keyword evidence="2" id="KW-1185">Reference proteome</keyword>